<dbReference type="AlphaFoldDB" id="A0A072UDE1"/>
<gene>
    <name evidence="1" type="ordered locus">MTR_6g086730</name>
</gene>
<name>A0A072UDE1_MEDTR</name>
<proteinExistence type="predicted"/>
<keyword evidence="3" id="KW-1185">Reference proteome</keyword>
<dbReference type="PANTHER" id="PTHR37900:SF5">
    <property type="entry name" value="OS02G0159250 PROTEIN"/>
    <property type="match status" value="1"/>
</dbReference>
<organism evidence="1 3">
    <name type="scientific">Medicago truncatula</name>
    <name type="common">Barrel medic</name>
    <name type="synonym">Medicago tribuloides</name>
    <dbReference type="NCBI Taxonomy" id="3880"/>
    <lineage>
        <taxon>Eukaryota</taxon>
        <taxon>Viridiplantae</taxon>
        <taxon>Streptophyta</taxon>
        <taxon>Embryophyta</taxon>
        <taxon>Tracheophyta</taxon>
        <taxon>Spermatophyta</taxon>
        <taxon>Magnoliopsida</taxon>
        <taxon>eudicotyledons</taxon>
        <taxon>Gunneridae</taxon>
        <taxon>Pentapetalae</taxon>
        <taxon>rosids</taxon>
        <taxon>fabids</taxon>
        <taxon>Fabales</taxon>
        <taxon>Fabaceae</taxon>
        <taxon>Papilionoideae</taxon>
        <taxon>50 kb inversion clade</taxon>
        <taxon>NPAAA clade</taxon>
        <taxon>Hologalegina</taxon>
        <taxon>IRL clade</taxon>
        <taxon>Trifolieae</taxon>
        <taxon>Medicago</taxon>
    </lineage>
</organism>
<dbReference type="EMBL" id="CM001222">
    <property type="protein sequence ID" value="KEH27113.1"/>
    <property type="molecule type" value="Genomic_DNA"/>
</dbReference>
<dbReference type="PANTHER" id="PTHR37900">
    <property type="match status" value="1"/>
</dbReference>
<reference evidence="1 3" key="1">
    <citation type="journal article" date="2011" name="Nature">
        <title>The Medicago genome provides insight into the evolution of rhizobial symbioses.</title>
        <authorList>
            <person name="Young N.D."/>
            <person name="Debelle F."/>
            <person name="Oldroyd G.E."/>
            <person name="Geurts R."/>
            <person name="Cannon S.B."/>
            <person name="Udvardi M.K."/>
            <person name="Benedito V.A."/>
            <person name="Mayer K.F."/>
            <person name="Gouzy J."/>
            <person name="Schoof H."/>
            <person name="Van de Peer Y."/>
            <person name="Proost S."/>
            <person name="Cook D.R."/>
            <person name="Meyers B.C."/>
            <person name="Spannagl M."/>
            <person name="Cheung F."/>
            <person name="De Mita S."/>
            <person name="Krishnakumar V."/>
            <person name="Gundlach H."/>
            <person name="Zhou S."/>
            <person name="Mudge J."/>
            <person name="Bharti A.K."/>
            <person name="Murray J.D."/>
            <person name="Naoumkina M.A."/>
            <person name="Rosen B."/>
            <person name="Silverstein K.A."/>
            <person name="Tang H."/>
            <person name="Rombauts S."/>
            <person name="Zhao P.X."/>
            <person name="Zhou P."/>
            <person name="Barbe V."/>
            <person name="Bardou P."/>
            <person name="Bechner M."/>
            <person name="Bellec A."/>
            <person name="Berger A."/>
            <person name="Berges H."/>
            <person name="Bidwell S."/>
            <person name="Bisseling T."/>
            <person name="Choisne N."/>
            <person name="Couloux A."/>
            <person name="Denny R."/>
            <person name="Deshpande S."/>
            <person name="Dai X."/>
            <person name="Doyle J.J."/>
            <person name="Dudez A.M."/>
            <person name="Farmer A.D."/>
            <person name="Fouteau S."/>
            <person name="Franken C."/>
            <person name="Gibelin C."/>
            <person name="Gish J."/>
            <person name="Goldstein S."/>
            <person name="Gonzalez A.J."/>
            <person name="Green P.J."/>
            <person name="Hallab A."/>
            <person name="Hartog M."/>
            <person name="Hua A."/>
            <person name="Humphray S.J."/>
            <person name="Jeong D.H."/>
            <person name="Jing Y."/>
            <person name="Jocker A."/>
            <person name="Kenton S.M."/>
            <person name="Kim D.J."/>
            <person name="Klee K."/>
            <person name="Lai H."/>
            <person name="Lang C."/>
            <person name="Lin S."/>
            <person name="Macmil S.L."/>
            <person name="Magdelenat G."/>
            <person name="Matthews L."/>
            <person name="McCorrison J."/>
            <person name="Monaghan E.L."/>
            <person name="Mun J.H."/>
            <person name="Najar F.Z."/>
            <person name="Nicholson C."/>
            <person name="Noirot C."/>
            <person name="O'Bleness M."/>
            <person name="Paule C.R."/>
            <person name="Poulain J."/>
            <person name="Prion F."/>
            <person name="Qin B."/>
            <person name="Qu C."/>
            <person name="Retzel E.F."/>
            <person name="Riddle C."/>
            <person name="Sallet E."/>
            <person name="Samain S."/>
            <person name="Samson N."/>
            <person name="Sanders I."/>
            <person name="Saurat O."/>
            <person name="Scarpelli C."/>
            <person name="Schiex T."/>
            <person name="Segurens B."/>
            <person name="Severin A.J."/>
            <person name="Sherrier D.J."/>
            <person name="Shi R."/>
            <person name="Sims S."/>
            <person name="Singer S.R."/>
            <person name="Sinharoy S."/>
            <person name="Sterck L."/>
            <person name="Viollet A."/>
            <person name="Wang B.B."/>
            <person name="Wang K."/>
            <person name="Wang M."/>
            <person name="Wang X."/>
            <person name="Warfsmann J."/>
            <person name="Weissenbach J."/>
            <person name="White D.D."/>
            <person name="White J.D."/>
            <person name="Wiley G.B."/>
            <person name="Wincker P."/>
            <person name="Xing Y."/>
            <person name="Yang L."/>
            <person name="Yao Z."/>
            <person name="Ying F."/>
            <person name="Zhai J."/>
            <person name="Zhou L."/>
            <person name="Zuber A."/>
            <person name="Denarie J."/>
            <person name="Dixon R.A."/>
            <person name="May G.D."/>
            <person name="Schwartz D.C."/>
            <person name="Rogers J."/>
            <person name="Quetier F."/>
            <person name="Town C.D."/>
            <person name="Roe B.A."/>
        </authorList>
    </citation>
    <scope>NUCLEOTIDE SEQUENCE [LARGE SCALE GENOMIC DNA]</scope>
    <source>
        <strain evidence="1">A17</strain>
        <strain evidence="2 3">cv. Jemalong A17</strain>
    </source>
</reference>
<reference evidence="2" key="3">
    <citation type="submission" date="2015-04" db="UniProtKB">
        <authorList>
            <consortium name="EnsemblPlants"/>
        </authorList>
    </citation>
    <scope>IDENTIFICATION</scope>
    <source>
        <strain evidence="2">cv. Jemalong A17</strain>
    </source>
</reference>
<evidence type="ECO:0000313" key="3">
    <source>
        <dbReference type="Proteomes" id="UP000002051"/>
    </source>
</evidence>
<evidence type="ECO:0000313" key="2">
    <source>
        <dbReference type="EnsemblPlants" id="KEH27113"/>
    </source>
</evidence>
<dbReference type="EnsemblPlants" id="KEH27113">
    <property type="protein sequence ID" value="KEH27113"/>
    <property type="gene ID" value="MTR_6g086730"/>
</dbReference>
<reference evidence="1 3" key="2">
    <citation type="journal article" date="2014" name="BMC Genomics">
        <title>An improved genome release (version Mt4.0) for the model legume Medicago truncatula.</title>
        <authorList>
            <person name="Tang H."/>
            <person name="Krishnakumar V."/>
            <person name="Bidwell S."/>
            <person name="Rosen B."/>
            <person name="Chan A."/>
            <person name="Zhou S."/>
            <person name="Gentzbittel L."/>
            <person name="Childs K.L."/>
            <person name="Yandell M."/>
            <person name="Gundlach H."/>
            <person name="Mayer K.F."/>
            <person name="Schwartz D.C."/>
            <person name="Town C.D."/>
        </authorList>
    </citation>
    <scope>GENOME REANNOTATION</scope>
    <source>
        <strain evidence="1">A17</strain>
        <strain evidence="2 3">cv. Jemalong A17</strain>
    </source>
</reference>
<keyword evidence="1" id="KW-0472">Membrane</keyword>
<dbReference type="HOGENOM" id="CLU_196298_0_0_1"/>
<keyword evidence="1" id="KW-0812">Transmembrane</keyword>
<protein>
    <submittedName>
        <fullName evidence="1">Transmembrane protein, putative</fullName>
    </submittedName>
</protein>
<sequence length="69" mass="7662">MSEGETNSLTTLMCRSMLRSLTLLIGEPATSIPTLVYYSGLIPHNVVLLRMVRHELLIKKITSSIFSLA</sequence>
<dbReference type="Proteomes" id="UP000002051">
    <property type="component" value="Chromosome 6"/>
</dbReference>
<accession>A0A072UDE1</accession>
<evidence type="ECO:0000313" key="1">
    <source>
        <dbReference type="EMBL" id="KEH27113.1"/>
    </source>
</evidence>